<sequence length="72" mass="8357">MNNFVVQAYGKNNAPFYSLMKKILIFFLALNITACVSNNDIEDDDEESEKPALIEVNEKMQVLYWVSFLFKT</sequence>
<gene>
    <name evidence="1" type="ORF">C9J01_05820</name>
</gene>
<dbReference type="EMBL" id="PYMB01000001">
    <property type="protein sequence ID" value="PSW16516.1"/>
    <property type="molecule type" value="Genomic_DNA"/>
</dbReference>
<reference evidence="1 2" key="1">
    <citation type="submission" date="2018-03" db="EMBL/GenBank/DDBJ databases">
        <title>Whole genome sequencing of Histamine producing bacteria.</title>
        <authorList>
            <person name="Butler K."/>
        </authorList>
    </citation>
    <scope>NUCLEOTIDE SEQUENCE [LARGE SCALE GENOMIC DNA]</scope>
    <source>
        <strain evidence="1 2">DSM 19138</strain>
    </source>
</reference>
<evidence type="ECO:0000313" key="2">
    <source>
        <dbReference type="Proteomes" id="UP000241346"/>
    </source>
</evidence>
<name>A0A2T3NLX4_9GAMM</name>
<dbReference type="Proteomes" id="UP000241346">
    <property type="component" value="Unassembled WGS sequence"/>
</dbReference>
<proteinExistence type="predicted"/>
<comment type="caution">
    <text evidence="1">The sequence shown here is derived from an EMBL/GenBank/DDBJ whole genome shotgun (WGS) entry which is preliminary data.</text>
</comment>
<dbReference type="AlphaFoldDB" id="A0A2T3NLX4"/>
<evidence type="ECO:0000313" key="1">
    <source>
        <dbReference type="EMBL" id="PSW16516.1"/>
    </source>
</evidence>
<protein>
    <submittedName>
        <fullName evidence="1">Uncharacterized protein</fullName>
    </submittedName>
</protein>
<organism evidence="1 2">
    <name type="scientific">Photobacterium rosenbergii</name>
    <dbReference type="NCBI Taxonomy" id="294936"/>
    <lineage>
        <taxon>Bacteria</taxon>
        <taxon>Pseudomonadati</taxon>
        <taxon>Pseudomonadota</taxon>
        <taxon>Gammaproteobacteria</taxon>
        <taxon>Vibrionales</taxon>
        <taxon>Vibrionaceae</taxon>
        <taxon>Photobacterium</taxon>
    </lineage>
</organism>
<accession>A0A2T3NLX4</accession>